<accession>A0A0M0KB31</accession>
<evidence type="ECO:0000313" key="2">
    <source>
        <dbReference type="EMBL" id="KOO35628.1"/>
    </source>
</evidence>
<proteinExistence type="predicted"/>
<keyword evidence="3" id="KW-1185">Reference proteome</keyword>
<comment type="caution">
    <text evidence="2">The sequence shown here is derived from an EMBL/GenBank/DDBJ whole genome shotgun (WGS) entry which is preliminary data.</text>
</comment>
<protein>
    <submittedName>
        <fullName evidence="2">Uncharacterized protein</fullName>
    </submittedName>
</protein>
<feature type="compositionally biased region" description="Basic residues" evidence="1">
    <location>
        <begin position="223"/>
        <end position="237"/>
    </location>
</feature>
<gene>
    <name evidence="2" type="ORF">Ctob_015908</name>
</gene>
<evidence type="ECO:0000313" key="3">
    <source>
        <dbReference type="Proteomes" id="UP000037460"/>
    </source>
</evidence>
<feature type="region of interest" description="Disordered" evidence="1">
    <location>
        <begin position="213"/>
        <end position="237"/>
    </location>
</feature>
<evidence type="ECO:0000256" key="1">
    <source>
        <dbReference type="SAM" id="MobiDB-lite"/>
    </source>
</evidence>
<feature type="non-terminal residue" evidence="2">
    <location>
        <position position="1"/>
    </location>
</feature>
<dbReference type="EMBL" id="JWZX01000803">
    <property type="protein sequence ID" value="KOO35628.1"/>
    <property type="molecule type" value="Genomic_DNA"/>
</dbReference>
<reference evidence="3" key="1">
    <citation type="journal article" date="2015" name="PLoS Genet.">
        <title>Genome Sequence and Transcriptome Analyses of Chrysochromulina tobin: Metabolic Tools for Enhanced Algal Fitness in the Prominent Order Prymnesiales (Haptophyceae).</title>
        <authorList>
            <person name="Hovde B.T."/>
            <person name="Deodato C.R."/>
            <person name="Hunsperger H.M."/>
            <person name="Ryken S.A."/>
            <person name="Yost W."/>
            <person name="Jha R.K."/>
            <person name="Patterson J."/>
            <person name="Monnat R.J. Jr."/>
            <person name="Barlow S.B."/>
            <person name="Starkenburg S.R."/>
            <person name="Cattolico R.A."/>
        </authorList>
    </citation>
    <scope>NUCLEOTIDE SEQUENCE</scope>
    <source>
        <strain evidence="3">CCMP291</strain>
    </source>
</reference>
<sequence length="237" mass="25764">GVRNADRGRRQRLRVAQRRAAVLEEDAVQVRVREDAVAKLATRAVVDAHQLARARASTGASADQGERVECRVRARGRVLIRAEARVDLHRVVATQALDDEQELALADVALVHVEAVVAHEEHRQVLDVHGAAEELEAVVHVERHLAVVDDGAGADAAEGDAVDLVARAHDRAAVPHAHVLQGARRVGRIAAAVRVAGDALDLRAGRHVGRRIAEQDQPAPLAARRKNGRVGRHRRRR</sequence>
<dbReference type="Proteomes" id="UP000037460">
    <property type="component" value="Unassembled WGS sequence"/>
</dbReference>
<organism evidence="2 3">
    <name type="scientific">Chrysochromulina tobinii</name>
    <dbReference type="NCBI Taxonomy" id="1460289"/>
    <lineage>
        <taxon>Eukaryota</taxon>
        <taxon>Haptista</taxon>
        <taxon>Haptophyta</taxon>
        <taxon>Prymnesiophyceae</taxon>
        <taxon>Prymnesiales</taxon>
        <taxon>Chrysochromulinaceae</taxon>
        <taxon>Chrysochromulina</taxon>
    </lineage>
</organism>
<dbReference type="AlphaFoldDB" id="A0A0M0KB31"/>
<name>A0A0M0KB31_9EUKA</name>